<dbReference type="AlphaFoldDB" id="A0A2T0Q9V8"/>
<dbReference type="OrthoDB" id="582586at2"/>
<proteinExistence type="predicted"/>
<keyword evidence="3" id="KW-1185">Reference proteome</keyword>
<feature type="domain" description="SnoaL-like" evidence="1">
    <location>
        <begin position="12"/>
        <end position="137"/>
    </location>
</feature>
<gene>
    <name evidence="2" type="ORF">CLV72_102310</name>
</gene>
<dbReference type="InterPro" id="IPR011944">
    <property type="entry name" value="Steroid_delta5-4_isomerase"/>
</dbReference>
<dbReference type="Proteomes" id="UP000237846">
    <property type="component" value="Unassembled WGS sequence"/>
</dbReference>
<comment type="caution">
    <text evidence="2">The sequence shown here is derived from an EMBL/GenBank/DDBJ whole genome shotgun (WGS) entry which is preliminary data.</text>
</comment>
<evidence type="ECO:0000313" key="3">
    <source>
        <dbReference type="Proteomes" id="UP000237846"/>
    </source>
</evidence>
<evidence type="ECO:0000313" key="2">
    <source>
        <dbReference type="EMBL" id="PRY00679.1"/>
    </source>
</evidence>
<dbReference type="RefSeq" id="WP_106242486.1">
    <property type="nucleotide sequence ID" value="NZ_PVZC01000002.1"/>
</dbReference>
<dbReference type="EMBL" id="PVZC01000002">
    <property type="protein sequence ID" value="PRY00679.1"/>
    <property type="molecule type" value="Genomic_DNA"/>
</dbReference>
<name>A0A2T0Q9V8_9ACTN</name>
<sequence length="151" mass="15734">MSHRSTTADPAAEQEIAALLDRMNAAWNAGDADAYGAVFTDDAAYVVFDGTLLHGRAAIADLHRMLFAGPLRGTRLTGGAGQPDGSGPLVRLLADGVAHIVTDGGMAMQPQAAPDPGHDSRVSLVAVREADGWRLAAFHNTRRRPAGAGRP</sequence>
<dbReference type="InterPro" id="IPR032710">
    <property type="entry name" value="NTF2-like_dom_sf"/>
</dbReference>
<organism evidence="2 3">
    <name type="scientific">Allonocardiopsis opalescens</name>
    <dbReference type="NCBI Taxonomy" id="1144618"/>
    <lineage>
        <taxon>Bacteria</taxon>
        <taxon>Bacillati</taxon>
        <taxon>Actinomycetota</taxon>
        <taxon>Actinomycetes</taxon>
        <taxon>Streptosporangiales</taxon>
        <taxon>Allonocardiopsis</taxon>
    </lineage>
</organism>
<dbReference type="Pfam" id="PF13577">
    <property type="entry name" value="SnoaL_4"/>
    <property type="match status" value="1"/>
</dbReference>
<dbReference type="NCBIfam" id="TIGR02246">
    <property type="entry name" value="SgcJ/EcaC family oxidoreductase"/>
    <property type="match status" value="1"/>
</dbReference>
<protein>
    <submittedName>
        <fullName evidence="2">Uncharacterized protein (TIGR02246 family)</fullName>
    </submittedName>
</protein>
<accession>A0A2T0Q9V8</accession>
<evidence type="ECO:0000259" key="1">
    <source>
        <dbReference type="Pfam" id="PF13577"/>
    </source>
</evidence>
<dbReference type="Gene3D" id="3.10.450.50">
    <property type="match status" value="1"/>
</dbReference>
<dbReference type="SUPFAM" id="SSF54427">
    <property type="entry name" value="NTF2-like"/>
    <property type="match status" value="1"/>
</dbReference>
<reference evidence="2 3" key="1">
    <citation type="submission" date="2018-03" db="EMBL/GenBank/DDBJ databases">
        <title>Genomic Encyclopedia of Archaeal and Bacterial Type Strains, Phase II (KMG-II): from individual species to whole genera.</title>
        <authorList>
            <person name="Goeker M."/>
        </authorList>
    </citation>
    <scope>NUCLEOTIDE SEQUENCE [LARGE SCALE GENOMIC DNA]</scope>
    <source>
        <strain evidence="2 3">DSM 45601</strain>
    </source>
</reference>
<dbReference type="InterPro" id="IPR037401">
    <property type="entry name" value="SnoaL-like"/>
</dbReference>